<evidence type="ECO:0000313" key="2">
    <source>
        <dbReference type="Proteomes" id="UP000297496"/>
    </source>
</evidence>
<evidence type="ECO:0000313" key="1">
    <source>
        <dbReference type="EMBL" id="TGN66497.1"/>
    </source>
</evidence>
<reference evidence="1 2" key="1">
    <citation type="submission" date="2019-04" db="EMBL/GenBank/DDBJ databases">
        <title>Three New Species of Nocardioides, Nocardioides euryhalodurans sp. nov., Nocardioides seonyuensis sp. nov. and Nocardioides eburneoflavus sp. nov. Isolated from Soil.</title>
        <authorList>
            <person name="Roh S.G."/>
            <person name="Lee C."/>
            <person name="Kim M.-K."/>
            <person name="Kim S.B."/>
        </authorList>
    </citation>
    <scope>NUCLEOTIDE SEQUENCE [LARGE SCALE GENOMIC DNA]</scope>
    <source>
        <strain evidence="1 2">MMS17-SY213</strain>
    </source>
</reference>
<dbReference type="EMBL" id="SRRO01000001">
    <property type="protein sequence ID" value="TGN66497.1"/>
    <property type="molecule type" value="Genomic_DNA"/>
</dbReference>
<organism evidence="1 2">
    <name type="scientific">Nocardioides eburneiflavus</name>
    <dbReference type="NCBI Taxonomy" id="2518372"/>
    <lineage>
        <taxon>Bacteria</taxon>
        <taxon>Bacillati</taxon>
        <taxon>Actinomycetota</taxon>
        <taxon>Actinomycetes</taxon>
        <taxon>Propionibacteriales</taxon>
        <taxon>Nocardioidaceae</taxon>
        <taxon>Nocardioides</taxon>
    </lineage>
</organism>
<gene>
    <name evidence="1" type="ORF">EXE59_23015</name>
</gene>
<evidence type="ECO:0008006" key="3">
    <source>
        <dbReference type="Google" id="ProtNLM"/>
    </source>
</evidence>
<dbReference type="AlphaFoldDB" id="A0A4Z1CNE3"/>
<dbReference type="OrthoDB" id="4559413at2"/>
<sequence>MRHRPLLLGYIRADVFGSRVDVSRLEASLRECADREDFCLGTVYVEQRHDPGAFHALMAEVGRDETVWGIVVPDLRHVGAVEQLILNRHEAGSRMAVLVAHVPPVPAGLAPSSLRARSAVPPVGWMPRHG</sequence>
<name>A0A4Z1CNE3_9ACTN</name>
<dbReference type="Proteomes" id="UP000297496">
    <property type="component" value="Unassembled WGS sequence"/>
</dbReference>
<keyword evidence="2" id="KW-1185">Reference proteome</keyword>
<protein>
    <recommendedName>
        <fullName evidence="3">Recombinase family protein</fullName>
    </recommendedName>
</protein>
<proteinExistence type="predicted"/>
<dbReference type="RefSeq" id="WP_135840968.1">
    <property type="nucleotide sequence ID" value="NZ_SRRO01000001.1"/>
</dbReference>
<accession>A0A4Z1CNE3</accession>
<comment type="caution">
    <text evidence="1">The sequence shown here is derived from an EMBL/GenBank/DDBJ whole genome shotgun (WGS) entry which is preliminary data.</text>
</comment>